<reference evidence="1" key="1">
    <citation type="submission" date="2025-08" db="UniProtKB">
        <authorList>
            <consortium name="Ensembl"/>
        </authorList>
    </citation>
    <scope>IDENTIFICATION</scope>
</reference>
<keyword evidence="2" id="KW-1185">Reference proteome</keyword>
<dbReference type="InParanoid" id="A0A3Q1EPC3"/>
<sequence>QKIINDAPHSVNPTSRPHLQQLLLHGVSNQVWSQSSGPAGQIIGGDGKRSLSGVQRLLQSRLQRQQGLGVGQQLFDVPLQLGLPVVDLLQPLPQQTRPLGLFPRSSRLCVLVQSSGLSLDSPGVVVVGTGLFKYSSVVGEPFARGVFRRAVPDGG</sequence>
<accession>A0A3Q1EPC3</accession>
<organism evidence="1 2">
    <name type="scientific">Acanthochromis polyacanthus</name>
    <name type="common">spiny chromis</name>
    <dbReference type="NCBI Taxonomy" id="80966"/>
    <lineage>
        <taxon>Eukaryota</taxon>
        <taxon>Metazoa</taxon>
        <taxon>Chordata</taxon>
        <taxon>Craniata</taxon>
        <taxon>Vertebrata</taxon>
        <taxon>Euteleostomi</taxon>
        <taxon>Actinopterygii</taxon>
        <taxon>Neopterygii</taxon>
        <taxon>Teleostei</taxon>
        <taxon>Neoteleostei</taxon>
        <taxon>Acanthomorphata</taxon>
        <taxon>Ovalentaria</taxon>
        <taxon>Pomacentridae</taxon>
        <taxon>Acanthochromis</taxon>
    </lineage>
</organism>
<name>A0A3Q1EPC3_9TELE</name>
<protein>
    <submittedName>
        <fullName evidence="1">Uncharacterized protein</fullName>
    </submittedName>
</protein>
<dbReference type="Ensembl" id="ENSAPOT00000007762.1">
    <property type="protein sequence ID" value="ENSAPOP00000005783.1"/>
    <property type="gene ID" value="ENSAPOG00000007531.1"/>
</dbReference>
<proteinExistence type="predicted"/>
<evidence type="ECO:0000313" key="2">
    <source>
        <dbReference type="Proteomes" id="UP000257200"/>
    </source>
</evidence>
<evidence type="ECO:0000313" key="1">
    <source>
        <dbReference type="Ensembl" id="ENSAPOP00000005783.1"/>
    </source>
</evidence>
<dbReference type="AlphaFoldDB" id="A0A3Q1EPC3"/>
<dbReference type="GeneTree" id="ENSGT00940000176048"/>
<dbReference type="Proteomes" id="UP000257200">
    <property type="component" value="Unplaced"/>
</dbReference>
<reference evidence="1" key="2">
    <citation type="submission" date="2025-09" db="UniProtKB">
        <authorList>
            <consortium name="Ensembl"/>
        </authorList>
    </citation>
    <scope>IDENTIFICATION</scope>
</reference>